<feature type="region of interest" description="Disordered" evidence="25">
    <location>
        <begin position="1020"/>
        <end position="1077"/>
    </location>
</feature>
<dbReference type="SMART" id="SM00408">
    <property type="entry name" value="IGc2"/>
    <property type="match status" value="1"/>
</dbReference>
<comment type="catalytic activity">
    <reaction evidence="22">
        <text>L-tyrosyl-[protein] + ATP = O-phospho-L-tyrosyl-[protein] + ADP + H(+)</text>
        <dbReference type="Rhea" id="RHEA:10596"/>
        <dbReference type="Rhea" id="RHEA-COMP:10136"/>
        <dbReference type="Rhea" id="RHEA-COMP:20101"/>
        <dbReference type="ChEBI" id="CHEBI:15378"/>
        <dbReference type="ChEBI" id="CHEBI:30616"/>
        <dbReference type="ChEBI" id="CHEBI:46858"/>
        <dbReference type="ChEBI" id="CHEBI:61978"/>
        <dbReference type="ChEBI" id="CHEBI:456216"/>
        <dbReference type="EC" id="2.7.10.1"/>
    </reaction>
</comment>
<keyword evidence="4 23" id="KW-0420">Kringle</keyword>
<dbReference type="InterPro" id="IPR001245">
    <property type="entry name" value="Ser-Thr/Tyr_kinase_cat_dom"/>
</dbReference>
<dbReference type="InterPro" id="IPR011009">
    <property type="entry name" value="Kinase-like_dom_sf"/>
</dbReference>
<evidence type="ECO:0000256" key="22">
    <source>
        <dbReference type="ARBA" id="ARBA00051243"/>
    </source>
</evidence>
<dbReference type="InterPro" id="IPR020635">
    <property type="entry name" value="Tyr_kinase_cat_dom"/>
</dbReference>
<dbReference type="PRINTS" id="PR00018">
    <property type="entry name" value="KRINGLE"/>
</dbReference>
<evidence type="ECO:0000256" key="4">
    <source>
        <dbReference type="ARBA" id="ARBA00022572"/>
    </source>
</evidence>
<keyword evidence="3" id="KW-0597">Phosphoprotein</keyword>
<dbReference type="FunFam" id="2.60.40.10:FF:000017">
    <property type="entry name" value="Down syndrome cell adhesion molecule b"/>
    <property type="match status" value="1"/>
</dbReference>
<evidence type="ECO:0000256" key="23">
    <source>
        <dbReference type="PROSITE-ProRule" id="PRU00121"/>
    </source>
</evidence>
<evidence type="ECO:0000256" key="25">
    <source>
        <dbReference type="SAM" id="MobiDB-lite"/>
    </source>
</evidence>
<dbReference type="PROSITE" id="PS00021">
    <property type="entry name" value="KRINGLE_1"/>
    <property type="match status" value="2"/>
</dbReference>
<dbReference type="Proteomes" id="UP000031036">
    <property type="component" value="Unassembled WGS sequence"/>
</dbReference>
<keyword evidence="32" id="KW-1185">Reference proteome</keyword>
<evidence type="ECO:0000256" key="16">
    <source>
        <dbReference type="ARBA" id="ARBA00023137"/>
    </source>
</evidence>
<dbReference type="STRING" id="6265.A0A0B2UWD6"/>
<keyword evidence="6 26" id="KW-0812">Transmembrane</keyword>
<dbReference type="OMA" id="RMELCHI"/>
<feature type="compositionally biased region" description="Acidic residues" evidence="25">
    <location>
        <begin position="1132"/>
        <end position="1142"/>
    </location>
</feature>
<feature type="domain" description="Kringle" evidence="29">
    <location>
        <begin position="525"/>
        <end position="569"/>
    </location>
</feature>
<feature type="domain" description="Kringle" evidence="29">
    <location>
        <begin position="356"/>
        <end position="432"/>
    </location>
</feature>
<sequence length="1142" mass="126851">MEDGTSTSKRPYIRLNSFLSNVTKNAGQEVRFKCEAAGTPLPLQFTWLKNHAPVEKNRKTRVKNREYWSRLIITDLDVLDSGYYQCVVSNSVASVNTTAVLRVNNALENVSKSAGKLKGKPLRIPAFEEDEEDYLDEDIGAGSSMSGGFGRLPSEEDDDLWRVPSNAAGRGYVPIPSSDRWLDGVQLRIGDCVLYRGDACGEYLAGRHIMIISESREDMYDIDRNLRAAMLFINNSREISADCKQYSHAVACYHMYKVCDRSASSSARANPSHTRILSICRKDCEALQSEVCPKELALAAEHDLVGDDPKALLPKCGSLDANAQYCIPIISPPHQKSPSKNGDISGSSKEPIVPHWCYVDSGKSYEGTISTTKSGKPCMNWLQSTSREFNVERYPMLRSSKNYCRNPGGKKTSPWCYALPNGQEEYCDMRHCPENIYPHLNDREVMGTANDQGTLLGDISDMWTGLSSQWQLAVLGGISCFTLLLLLLCCYCCCRRRSKTSNSTSIVKKNGLLQNCNGSSVANREFNVERYPMLRSSKNYCRNPGGKKTSPWCYALPNGQEEYCDMRHCPENIYPHLNDREVMGTANDQGTLLGDISDMWTGLSSQWQLAVLGGISCFTLLLLLLCCYCCCRRRSKTSNSTSIVKKNGLLQNCNGSSVANSATNNAYYRKLNGTSTPANQNSGAFELSSLLPSHNNNCAFMQHQQAASYAQYSPRPSTEPPVEPYQIPEIPPNQLQIGELIGEGQFAIIHSGNWHGSLIGGEAVQVAIKSLKPASNNADRQNFEEEIRTIASFDHANVIHLLGVCYFDSQQISAIFEYMVHGDLHDFLRLRAPKNIGYEQSVDQERIAADSEDFLRIAVQIAYGMEYLSSMNYVHRDLATRNCLVGDQRIIKISDFGVTKSCYEKDYYKILHRTWMPVRWMSKEAIQHGRYSEASDVWAFGVTLWEIYSYGKQPYEGYANAEVIELVSMRSLLECPPNCPTNIYSVMVECWHEHPERRPTFSELHSRLHAWTLTNPSQSVLPHQQNRANSSQSGSSGANRGSRQSSSGQSASLIRGGGGGATSIGTGPSLSNTAFSVPSPAPMQTMMTLNGVHPYHNAQVGGAHLTNLGRSPKSRGQADASPLMHRRANYYSEDDGVSDESD</sequence>
<evidence type="ECO:0000259" key="30">
    <source>
        <dbReference type="PROSITE" id="PS50835"/>
    </source>
</evidence>
<evidence type="ECO:0000256" key="17">
    <source>
        <dbReference type="ARBA" id="ARBA00023157"/>
    </source>
</evidence>
<dbReference type="InterPro" id="IPR003598">
    <property type="entry name" value="Ig_sub2"/>
</dbReference>
<dbReference type="Gene3D" id="1.10.2000.10">
    <property type="entry name" value="Frizzled cysteine-rich domain"/>
    <property type="match status" value="1"/>
</dbReference>
<evidence type="ECO:0000256" key="2">
    <source>
        <dbReference type="ARBA" id="ARBA00011902"/>
    </source>
</evidence>
<feature type="transmembrane region" description="Helical" evidence="26">
    <location>
        <begin position="470"/>
        <end position="494"/>
    </location>
</feature>
<dbReference type="SUPFAM" id="SSF48726">
    <property type="entry name" value="Immunoglobulin"/>
    <property type="match status" value="1"/>
</dbReference>
<accession>A0A0B2UWD6</accession>
<dbReference type="Gene3D" id="1.10.510.10">
    <property type="entry name" value="Transferase(Phosphotransferase) domain 1"/>
    <property type="match status" value="1"/>
</dbReference>
<keyword evidence="19" id="KW-0325">Glycoprotein</keyword>
<keyword evidence="11 24" id="KW-0067">ATP-binding</keyword>
<evidence type="ECO:0000256" key="26">
    <source>
        <dbReference type="SAM" id="Phobius"/>
    </source>
</evidence>
<feature type="compositionally biased region" description="Low complexity" evidence="25">
    <location>
        <begin position="1024"/>
        <end position="1054"/>
    </location>
</feature>
<dbReference type="PRINTS" id="PR00109">
    <property type="entry name" value="TYRKINASE"/>
</dbReference>
<dbReference type="GO" id="GO:0017147">
    <property type="term" value="F:Wnt-protein binding"/>
    <property type="evidence" value="ECO:0007669"/>
    <property type="project" value="TreeGrafter"/>
</dbReference>
<evidence type="ECO:0000256" key="21">
    <source>
        <dbReference type="ARBA" id="ARBA00034103"/>
    </source>
</evidence>
<keyword evidence="10 31" id="KW-0418">Kinase</keyword>
<keyword evidence="17 23" id="KW-1015">Disulfide bond</keyword>
<keyword evidence="18 31" id="KW-0675">Receptor</keyword>
<protein>
    <recommendedName>
        <fullName evidence="2">receptor protein-tyrosine kinase</fullName>
        <ecNumber evidence="2">2.7.10.1</ecNumber>
    </recommendedName>
</protein>
<dbReference type="InterPro" id="IPR020067">
    <property type="entry name" value="Frizzled_dom"/>
</dbReference>
<dbReference type="SUPFAM" id="SSF56112">
    <property type="entry name" value="Protein kinase-like (PK-like)"/>
    <property type="match status" value="1"/>
</dbReference>
<dbReference type="CDD" id="cd00108">
    <property type="entry name" value="KR"/>
    <property type="match status" value="1"/>
</dbReference>
<evidence type="ECO:0000256" key="18">
    <source>
        <dbReference type="ARBA" id="ARBA00023170"/>
    </source>
</evidence>
<comment type="caution">
    <text evidence="31">The sequence shown here is derived from an EMBL/GenBank/DDBJ whole genome shotgun (WGS) entry which is preliminary data.</text>
</comment>
<evidence type="ECO:0000256" key="13">
    <source>
        <dbReference type="ARBA" id="ARBA00022989"/>
    </source>
</evidence>
<evidence type="ECO:0000259" key="29">
    <source>
        <dbReference type="PROSITE" id="PS50070"/>
    </source>
</evidence>
<dbReference type="GO" id="GO:0005886">
    <property type="term" value="C:plasma membrane"/>
    <property type="evidence" value="ECO:0007669"/>
    <property type="project" value="TreeGrafter"/>
</dbReference>
<evidence type="ECO:0000256" key="10">
    <source>
        <dbReference type="ARBA" id="ARBA00022777"/>
    </source>
</evidence>
<dbReference type="GO" id="GO:0009653">
    <property type="term" value="P:anatomical structure morphogenesis"/>
    <property type="evidence" value="ECO:0007669"/>
    <property type="project" value="UniProtKB-ARBA"/>
</dbReference>
<dbReference type="InterPro" id="IPR003599">
    <property type="entry name" value="Ig_sub"/>
</dbReference>
<dbReference type="PANTHER" id="PTHR24416:SF611">
    <property type="entry name" value="TYROSINE-PROTEIN KINASE TRANSMEMBRANE RECEPTOR ROR"/>
    <property type="match status" value="1"/>
</dbReference>
<dbReference type="SMART" id="SM00409">
    <property type="entry name" value="IG"/>
    <property type="match status" value="1"/>
</dbReference>
<dbReference type="Pfam" id="PF00051">
    <property type="entry name" value="Kringle"/>
    <property type="match status" value="1"/>
</dbReference>
<keyword evidence="15 26" id="KW-0472">Membrane</keyword>
<keyword evidence="7" id="KW-0732">Signal</keyword>
<name>A0A0B2UWD6_TOXCA</name>
<evidence type="ECO:0000256" key="7">
    <source>
        <dbReference type="ARBA" id="ARBA00022729"/>
    </source>
</evidence>
<dbReference type="PROSITE" id="PS50011">
    <property type="entry name" value="PROTEIN_KINASE_DOM"/>
    <property type="match status" value="1"/>
</dbReference>
<dbReference type="InterPro" id="IPR013098">
    <property type="entry name" value="Ig_I-set"/>
</dbReference>
<keyword evidence="14" id="KW-0770">Synapse</keyword>
<dbReference type="EC" id="2.7.10.1" evidence="2"/>
<dbReference type="InterPro" id="IPR018056">
    <property type="entry name" value="Kringle_CS"/>
</dbReference>
<evidence type="ECO:0000259" key="28">
    <source>
        <dbReference type="PROSITE" id="PS50038"/>
    </source>
</evidence>
<keyword evidence="12" id="KW-0130">Cell adhesion</keyword>
<evidence type="ECO:0000256" key="6">
    <source>
        <dbReference type="ARBA" id="ARBA00022692"/>
    </source>
</evidence>
<dbReference type="EMBL" id="JPKZ01003146">
    <property type="protein sequence ID" value="KHN73165.1"/>
    <property type="molecule type" value="Genomic_DNA"/>
</dbReference>
<feature type="domain" description="Ig-like" evidence="30">
    <location>
        <begin position="11"/>
        <end position="102"/>
    </location>
</feature>
<dbReference type="SMART" id="SM00130">
    <property type="entry name" value="KR"/>
    <property type="match status" value="2"/>
</dbReference>
<feature type="domain" description="FZ" evidence="28">
    <location>
        <begin position="187"/>
        <end position="329"/>
    </location>
</feature>
<evidence type="ECO:0000256" key="1">
    <source>
        <dbReference type="ARBA" id="ARBA00004479"/>
    </source>
</evidence>
<evidence type="ECO:0000256" key="11">
    <source>
        <dbReference type="ARBA" id="ARBA00022840"/>
    </source>
</evidence>
<evidence type="ECO:0000313" key="32">
    <source>
        <dbReference type="Proteomes" id="UP000031036"/>
    </source>
</evidence>
<dbReference type="PROSITE" id="PS50038">
    <property type="entry name" value="FZ"/>
    <property type="match status" value="1"/>
</dbReference>
<evidence type="ECO:0000313" key="31">
    <source>
        <dbReference type="EMBL" id="KHN73165.1"/>
    </source>
</evidence>
<gene>
    <name evidence="31" type="primary">ROR2</name>
    <name evidence="31" type="ORF">Tcan_15180</name>
</gene>
<dbReference type="PROSITE" id="PS50070">
    <property type="entry name" value="KRINGLE_2"/>
    <property type="match status" value="2"/>
</dbReference>
<evidence type="ECO:0000256" key="8">
    <source>
        <dbReference type="ARBA" id="ARBA00022737"/>
    </source>
</evidence>
<evidence type="ECO:0000256" key="20">
    <source>
        <dbReference type="ARBA" id="ARBA00023319"/>
    </source>
</evidence>
<dbReference type="PROSITE" id="PS00107">
    <property type="entry name" value="PROTEIN_KINASE_ATP"/>
    <property type="match status" value="1"/>
</dbReference>
<comment type="caution">
    <text evidence="23">Lacks conserved residue(s) required for the propagation of feature annotation.</text>
</comment>
<dbReference type="GO" id="GO:0004714">
    <property type="term" value="F:transmembrane receptor protein tyrosine kinase activity"/>
    <property type="evidence" value="ECO:0007669"/>
    <property type="project" value="UniProtKB-EC"/>
</dbReference>
<dbReference type="FunFam" id="1.10.510.10:FF:000554">
    <property type="entry name" value="Predicted protein"/>
    <property type="match status" value="1"/>
</dbReference>
<feature type="binding site" evidence="24">
    <location>
        <position position="769"/>
    </location>
    <ligand>
        <name>ATP</name>
        <dbReference type="ChEBI" id="CHEBI:30616"/>
    </ligand>
</feature>
<comment type="subcellular location">
    <subcellularLocation>
        <location evidence="1">Membrane</location>
        <topology evidence="1">Single-pass type I membrane protein</topology>
    </subcellularLocation>
    <subcellularLocation>
        <location evidence="21">Synapse</location>
    </subcellularLocation>
</comment>
<dbReference type="InterPro" id="IPR007110">
    <property type="entry name" value="Ig-like_dom"/>
</dbReference>
<reference evidence="31 32" key="1">
    <citation type="submission" date="2014-11" db="EMBL/GenBank/DDBJ databases">
        <title>Genetic blueprint of the zoonotic pathogen Toxocara canis.</title>
        <authorList>
            <person name="Zhu X.-Q."/>
            <person name="Korhonen P.K."/>
            <person name="Cai H."/>
            <person name="Young N.D."/>
            <person name="Nejsum P."/>
            <person name="von Samson-Himmelstjerna G."/>
            <person name="Boag P.R."/>
            <person name="Tan P."/>
            <person name="Li Q."/>
            <person name="Min J."/>
            <person name="Yang Y."/>
            <person name="Wang X."/>
            <person name="Fang X."/>
            <person name="Hall R.S."/>
            <person name="Hofmann A."/>
            <person name="Sternberg P.W."/>
            <person name="Jex A.R."/>
            <person name="Gasser R.B."/>
        </authorList>
    </citation>
    <scope>NUCLEOTIDE SEQUENCE [LARGE SCALE GENOMIC DNA]</scope>
    <source>
        <strain evidence="31">PN_DK_2014</strain>
    </source>
</reference>
<dbReference type="GO" id="GO:0007169">
    <property type="term" value="P:cell surface receptor protein tyrosine kinase signaling pathway"/>
    <property type="evidence" value="ECO:0007669"/>
    <property type="project" value="TreeGrafter"/>
</dbReference>
<dbReference type="Pfam" id="PF07679">
    <property type="entry name" value="I-set"/>
    <property type="match status" value="1"/>
</dbReference>
<feature type="disulfide bond" evidence="23">
    <location>
        <begin position="404"/>
        <end position="427"/>
    </location>
</feature>
<dbReference type="InterPro" id="IPR000719">
    <property type="entry name" value="Prot_kinase_dom"/>
</dbReference>
<organism evidence="31 32">
    <name type="scientific">Toxocara canis</name>
    <name type="common">Canine roundworm</name>
    <dbReference type="NCBI Taxonomy" id="6265"/>
    <lineage>
        <taxon>Eukaryota</taxon>
        <taxon>Metazoa</taxon>
        <taxon>Ecdysozoa</taxon>
        <taxon>Nematoda</taxon>
        <taxon>Chromadorea</taxon>
        <taxon>Rhabditida</taxon>
        <taxon>Spirurina</taxon>
        <taxon>Ascaridomorpha</taxon>
        <taxon>Ascaridoidea</taxon>
        <taxon>Toxocaridae</taxon>
        <taxon>Toxocara</taxon>
    </lineage>
</organism>
<keyword evidence="20" id="KW-0393">Immunoglobulin domain</keyword>
<feature type="disulfide bond" evidence="23">
    <location>
        <begin position="541"/>
        <end position="564"/>
    </location>
</feature>
<evidence type="ECO:0000256" key="19">
    <source>
        <dbReference type="ARBA" id="ARBA00023180"/>
    </source>
</evidence>
<proteinExistence type="predicted"/>
<dbReference type="OrthoDB" id="2431000at2759"/>
<evidence type="ECO:0000256" key="9">
    <source>
        <dbReference type="ARBA" id="ARBA00022741"/>
    </source>
</evidence>
<evidence type="ECO:0000256" key="12">
    <source>
        <dbReference type="ARBA" id="ARBA00022889"/>
    </source>
</evidence>
<keyword evidence="8" id="KW-0677">Repeat</keyword>
<evidence type="ECO:0000256" key="24">
    <source>
        <dbReference type="PROSITE-ProRule" id="PRU10141"/>
    </source>
</evidence>
<dbReference type="PROSITE" id="PS50835">
    <property type="entry name" value="IG_LIKE"/>
    <property type="match status" value="1"/>
</dbReference>
<dbReference type="InterPro" id="IPR013783">
    <property type="entry name" value="Ig-like_fold"/>
</dbReference>
<dbReference type="Gene3D" id="2.40.20.10">
    <property type="entry name" value="Plasminogen Kringle 4"/>
    <property type="match status" value="2"/>
</dbReference>
<dbReference type="InterPro" id="IPR013806">
    <property type="entry name" value="Kringle-like"/>
</dbReference>
<dbReference type="InterPro" id="IPR041775">
    <property type="entry name" value="Ror-like_CRD"/>
</dbReference>
<dbReference type="InterPro" id="IPR050122">
    <property type="entry name" value="RTK"/>
</dbReference>
<dbReference type="InterPro" id="IPR036790">
    <property type="entry name" value="Frizzled_dom_sf"/>
</dbReference>
<dbReference type="Pfam" id="PF07714">
    <property type="entry name" value="PK_Tyr_Ser-Thr"/>
    <property type="match status" value="1"/>
</dbReference>
<dbReference type="AlphaFoldDB" id="A0A0B2UWD6"/>
<dbReference type="InterPro" id="IPR008266">
    <property type="entry name" value="Tyr_kinase_AS"/>
</dbReference>
<dbReference type="GO" id="GO:0005524">
    <property type="term" value="F:ATP binding"/>
    <property type="evidence" value="ECO:0007669"/>
    <property type="project" value="UniProtKB-UniRule"/>
</dbReference>
<dbReference type="PROSITE" id="PS00109">
    <property type="entry name" value="PROTEIN_KINASE_TYR"/>
    <property type="match status" value="1"/>
</dbReference>
<dbReference type="Gene3D" id="2.60.40.10">
    <property type="entry name" value="Immunoglobulins"/>
    <property type="match status" value="1"/>
</dbReference>
<evidence type="ECO:0000256" key="15">
    <source>
        <dbReference type="ARBA" id="ARBA00023136"/>
    </source>
</evidence>
<dbReference type="InterPro" id="IPR017441">
    <property type="entry name" value="Protein_kinase_ATP_BS"/>
</dbReference>
<dbReference type="CDD" id="cd07459">
    <property type="entry name" value="CRD_TK_ROR_like"/>
    <property type="match status" value="1"/>
</dbReference>
<dbReference type="GO" id="GO:0043235">
    <property type="term" value="C:receptor complex"/>
    <property type="evidence" value="ECO:0007669"/>
    <property type="project" value="TreeGrafter"/>
</dbReference>
<evidence type="ECO:0000256" key="3">
    <source>
        <dbReference type="ARBA" id="ARBA00022553"/>
    </source>
</evidence>
<keyword evidence="9 24" id="KW-0547">Nucleotide-binding</keyword>
<evidence type="ECO:0000259" key="27">
    <source>
        <dbReference type="PROSITE" id="PS50011"/>
    </source>
</evidence>
<dbReference type="SMART" id="SM00219">
    <property type="entry name" value="TyrKc"/>
    <property type="match status" value="1"/>
</dbReference>
<dbReference type="SUPFAM" id="SSF57440">
    <property type="entry name" value="Kringle-like"/>
    <property type="match status" value="2"/>
</dbReference>
<evidence type="ECO:0000256" key="5">
    <source>
        <dbReference type="ARBA" id="ARBA00022679"/>
    </source>
</evidence>
<dbReference type="InterPro" id="IPR000001">
    <property type="entry name" value="Kringle"/>
</dbReference>
<feature type="region of interest" description="Disordered" evidence="25">
    <location>
        <begin position="1102"/>
        <end position="1142"/>
    </location>
</feature>
<dbReference type="InterPro" id="IPR038178">
    <property type="entry name" value="Kringle_sf"/>
</dbReference>
<feature type="domain" description="Protein kinase" evidence="27">
    <location>
        <begin position="735"/>
        <end position="1012"/>
    </location>
</feature>
<keyword evidence="16" id="KW-0829">Tyrosine-protein kinase</keyword>
<feature type="transmembrane region" description="Helical" evidence="26">
    <location>
        <begin position="607"/>
        <end position="625"/>
    </location>
</feature>
<keyword evidence="13 26" id="KW-1133">Transmembrane helix</keyword>
<keyword evidence="5" id="KW-0808">Transferase</keyword>
<dbReference type="GO" id="GO:0007155">
    <property type="term" value="P:cell adhesion"/>
    <property type="evidence" value="ECO:0007669"/>
    <property type="project" value="UniProtKB-KW"/>
</dbReference>
<dbReference type="GO" id="GO:0045202">
    <property type="term" value="C:synapse"/>
    <property type="evidence" value="ECO:0007669"/>
    <property type="project" value="UniProtKB-SubCell"/>
</dbReference>
<dbReference type="PANTHER" id="PTHR24416">
    <property type="entry name" value="TYROSINE-PROTEIN KINASE RECEPTOR"/>
    <property type="match status" value="1"/>
</dbReference>
<evidence type="ECO:0000256" key="14">
    <source>
        <dbReference type="ARBA" id="ARBA00023018"/>
    </source>
</evidence>
<dbReference type="InterPro" id="IPR036179">
    <property type="entry name" value="Ig-like_dom_sf"/>
</dbReference>